<feature type="domain" description="HTH lysR-type" evidence="5">
    <location>
        <begin position="1"/>
        <end position="58"/>
    </location>
</feature>
<comment type="caution">
    <text evidence="6">The sequence shown here is derived from an EMBL/GenBank/DDBJ whole genome shotgun (WGS) entry which is preliminary data.</text>
</comment>
<dbReference type="Pfam" id="PF00126">
    <property type="entry name" value="HTH_1"/>
    <property type="match status" value="1"/>
</dbReference>
<keyword evidence="7" id="KW-1185">Reference proteome</keyword>
<evidence type="ECO:0000256" key="1">
    <source>
        <dbReference type="ARBA" id="ARBA00009437"/>
    </source>
</evidence>
<dbReference type="RefSeq" id="WP_216414539.1">
    <property type="nucleotide sequence ID" value="NZ_JAHLQK010000001.1"/>
</dbReference>
<keyword evidence="3" id="KW-0238">DNA-binding</keyword>
<reference evidence="6 7" key="1">
    <citation type="submission" date="2021-06" db="EMBL/GenBank/DDBJ databases">
        <authorList>
            <person name="Sun Q."/>
            <person name="Li D."/>
        </authorList>
    </citation>
    <scope>NUCLEOTIDE SEQUENCE [LARGE SCALE GENOMIC DNA]</scope>
    <source>
        <strain evidence="6 7">MSJ-5</strain>
    </source>
</reference>
<name>A0ABS6FY92_9FIRM</name>
<dbReference type="PANTHER" id="PTHR30126">
    <property type="entry name" value="HTH-TYPE TRANSCRIPTIONAL REGULATOR"/>
    <property type="match status" value="1"/>
</dbReference>
<evidence type="ECO:0000259" key="5">
    <source>
        <dbReference type="PROSITE" id="PS50931"/>
    </source>
</evidence>
<evidence type="ECO:0000313" key="7">
    <source>
        <dbReference type="Proteomes" id="UP000779508"/>
    </source>
</evidence>
<evidence type="ECO:0000256" key="4">
    <source>
        <dbReference type="ARBA" id="ARBA00023163"/>
    </source>
</evidence>
<sequence length="295" mass="33483">MDIKDLAIFKTVAYFGNITKAAEHLNYAQSNVTARINQLEHELEVDLFIRNSRGVVLTNSGEIFLDYANRMISLQDEVVSVLHDGTRGKLKIGLIIEVASVRLPYIMRDFKEACPNVELVTYIESTEALLGKILNYELDGIFVDGPIKNDELVQEICIDDELVLITGQQLPDSRKLELICKNDLIVASQNCIYKRKFEQWVQSEDIQLPRSIQVGTWDGIFASVELGLGFSITIRSLAEKYSKSNSFFIYDLPKAYNQNPLVFLRRKDRITTRAFQTFLDISSQKTISNSGNSNL</sequence>
<keyword evidence="2" id="KW-0805">Transcription regulation</keyword>
<evidence type="ECO:0000256" key="2">
    <source>
        <dbReference type="ARBA" id="ARBA00023015"/>
    </source>
</evidence>
<dbReference type="Proteomes" id="UP000779508">
    <property type="component" value="Unassembled WGS sequence"/>
</dbReference>
<evidence type="ECO:0000313" key="6">
    <source>
        <dbReference type="EMBL" id="MBU5675033.1"/>
    </source>
</evidence>
<evidence type="ECO:0000256" key="3">
    <source>
        <dbReference type="ARBA" id="ARBA00023125"/>
    </source>
</evidence>
<dbReference type="InterPro" id="IPR005119">
    <property type="entry name" value="LysR_subst-bd"/>
</dbReference>
<dbReference type="PROSITE" id="PS50931">
    <property type="entry name" value="HTH_LYSR"/>
    <property type="match status" value="1"/>
</dbReference>
<organism evidence="6 7">
    <name type="scientific">Alkaliphilus flagellatus</name>
    <dbReference type="NCBI Taxonomy" id="2841507"/>
    <lineage>
        <taxon>Bacteria</taxon>
        <taxon>Bacillati</taxon>
        <taxon>Bacillota</taxon>
        <taxon>Clostridia</taxon>
        <taxon>Peptostreptococcales</taxon>
        <taxon>Natronincolaceae</taxon>
        <taxon>Alkaliphilus</taxon>
    </lineage>
</organism>
<comment type="similarity">
    <text evidence="1">Belongs to the LysR transcriptional regulatory family.</text>
</comment>
<accession>A0ABS6FY92</accession>
<dbReference type="PANTHER" id="PTHR30126:SF40">
    <property type="entry name" value="HTH-TYPE TRANSCRIPTIONAL REGULATOR GLTR"/>
    <property type="match status" value="1"/>
</dbReference>
<gene>
    <name evidence="6" type="ORF">KQI88_01200</name>
</gene>
<protein>
    <submittedName>
        <fullName evidence="6">LysR family transcriptional regulator</fullName>
    </submittedName>
</protein>
<proteinExistence type="inferred from homology"/>
<dbReference type="EMBL" id="JAHLQK010000001">
    <property type="protein sequence ID" value="MBU5675033.1"/>
    <property type="molecule type" value="Genomic_DNA"/>
</dbReference>
<dbReference type="Pfam" id="PF03466">
    <property type="entry name" value="LysR_substrate"/>
    <property type="match status" value="1"/>
</dbReference>
<keyword evidence="4" id="KW-0804">Transcription</keyword>
<dbReference type="InterPro" id="IPR000847">
    <property type="entry name" value="LysR_HTH_N"/>
</dbReference>